<keyword evidence="2" id="KW-1185">Reference proteome</keyword>
<proteinExistence type="predicted"/>
<comment type="caution">
    <text evidence="1">The sequence shown here is derived from an EMBL/GenBank/DDBJ whole genome shotgun (WGS) entry which is preliminary data.</text>
</comment>
<reference evidence="1 2" key="1">
    <citation type="submission" date="2013-09" db="EMBL/GenBank/DDBJ databases">
        <title>Biodegradation of hydrocarbons in the deep terrestrial subsurface : characterization of a microbial consortium composed of two Desulfotomaculum species originating from a deep geological formation.</title>
        <authorList>
            <person name="Aullo T."/>
            <person name="Berlendis S."/>
            <person name="Lascourreges J.-F."/>
            <person name="Dessort D."/>
            <person name="Saint-Laurent S."/>
            <person name="Schraauwers B."/>
            <person name="Mas J."/>
            <person name="Magot M."/>
            <person name="Ranchou-Peyruse A."/>
        </authorList>
    </citation>
    <scope>NUCLEOTIDE SEQUENCE [LARGE SCALE GENOMIC DNA]</scope>
    <source>
        <strain evidence="1 2">Bs107</strain>
    </source>
</reference>
<protein>
    <submittedName>
        <fullName evidence="1">Uncharacterized protein</fullName>
    </submittedName>
</protein>
<sequence>MQNPAKYYRNNVASIDQFLVIYITPVKDI</sequence>
<dbReference type="EMBL" id="AWQQ01000116">
    <property type="protein sequence ID" value="PHJ37151.1"/>
    <property type="molecule type" value="Genomic_DNA"/>
</dbReference>
<organism evidence="1 2">
    <name type="scientific">Desulforamulus profundi</name>
    <dbReference type="NCBI Taxonomy" id="1383067"/>
    <lineage>
        <taxon>Bacteria</taxon>
        <taxon>Bacillati</taxon>
        <taxon>Bacillota</taxon>
        <taxon>Clostridia</taxon>
        <taxon>Eubacteriales</taxon>
        <taxon>Peptococcaceae</taxon>
        <taxon>Desulforamulus</taxon>
    </lineage>
</organism>
<gene>
    <name evidence="1" type="ORF">P378_18130</name>
</gene>
<dbReference type="Proteomes" id="UP000222564">
    <property type="component" value="Unassembled WGS sequence"/>
</dbReference>
<evidence type="ECO:0000313" key="1">
    <source>
        <dbReference type="EMBL" id="PHJ37151.1"/>
    </source>
</evidence>
<dbReference type="AlphaFoldDB" id="A0A2C6L1M8"/>
<evidence type="ECO:0000313" key="2">
    <source>
        <dbReference type="Proteomes" id="UP000222564"/>
    </source>
</evidence>
<name>A0A2C6L1M8_9FIRM</name>
<accession>A0A2C6L1M8</accession>